<dbReference type="Gene3D" id="3.40.718.10">
    <property type="entry name" value="Isopropylmalate Dehydrogenase"/>
    <property type="match status" value="1"/>
</dbReference>
<reference evidence="1 2" key="1">
    <citation type="submission" date="2018-05" db="EMBL/GenBank/DDBJ databases">
        <title>Isolation and genomic analyses of lactose-positive bacteria from faecal samples of preterm neonates.</title>
        <authorList>
            <person name="Chen Y."/>
            <person name="Brook T.C."/>
            <person name="O'Neill I."/>
            <person name="Soe C.Z."/>
            <person name="Hall L.J."/>
            <person name="Hoyles L."/>
        </authorList>
    </citation>
    <scope>NUCLEOTIDE SEQUENCE [LARGE SCALE GENOMIC DNA]</scope>
    <source>
        <strain evidence="1 2">P080C CL</strain>
    </source>
</reference>
<evidence type="ECO:0000313" key="2">
    <source>
        <dbReference type="Proteomes" id="UP000306790"/>
    </source>
</evidence>
<protein>
    <submittedName>
        <fullName evidence="1">Isocitrate dehydrogenase</fullName>
    </submittedName>
</protein>
<dbReference type="EMBL" id="QFVP01000011">
    <property type="protein sequence ID" value="THE35995.1"/>
    <property type="molecule type" value="Genomic_DNA"/>
</dbReference>
<accession>A0ABY2PRG2</accession>
<dbReference type="Proteomes" id="UP000306790">
    <property type="component" value="Unassembled WGS sequence"/>
</dbReference>
<comment type="caution">
    <text evidence="1">The sequence shown here is derived from an EMBL/GenBank/DDBJ whole genome shotgun (WGS) entry which is preliminary data.</text>
</comment>
<evidence type="ECO:0000313" key="1">
    <source>
        <dbReference type="EMBL" id="THE35995.1"/>
    </source>
</evidence>
<proteinExistence type="predicted"/>
<organism evidence="1 2">
    <name type="scientific">Citrobacter murliniae</name>
    <dbReference type="NCBI Taxonomy" id="67829"/>
    <lineage>
        <taxon>Bacteria</taxon>
        <taxon>Pseudomonadati</taxon>
        <taxon>Pseudomonadota</taxon>
        <taxon>Gammaproteobacteria</taxon>
        <taxon>Enterobacterales</taxon>
        <taxon>Enterobacteriaceae</taxon>
        <taxon>Citrobacter</taxon>
        <taxon>Citrobacter freundii complex</taxon>
    </lineage>
</organism>
<sequence length="37" mass="4171">MEDAINAKTVSYDFERLMGGANPLEYSEFGDVIIENM</sequence>
<gene>
    <name evidence="1" type="ORF">DJ535_17100</name>
</gene>
<keyword evidence="2" id="KW-1185">Reference proteome</keyword>
<name>A0ABY2PRG2_9ENTR</name>